<dbReference type="EMBL" id="BARS01012179">
    <property type="protein sequence ID" value="GAF97800.1"/>
    <property type="molecule type" value="Genomic_DNA"/>
</dbReference>
<comment type="caution">
    <text evidence="1">The sequence shown here is derived from an EMBL/GenBank/DDBJ whole genome shotgun (WGS) entry which is preliminary data.</text>
</comment>
<proteinExistence type="predicted"/>
<dbReference type="AlphaFoldDB" id="X0VB05"/>
<protein>
    <submittedName>
        <fullName evidence="1">Uncharacterized protein</fullName>
    </submittedName>
</protein>
<name>X0VB05_9ZZZZ</name>
<reference evidence="1" key="1">
    <citation type="journal article" date="2014" name="Front. Microbiol.">
        <title>High frequency of phylogenetically diverse reductive dehalogenase-homologous genes in deep subseafloor sedimentary metagenomes.</title>
        <authorList>
            <person name="Kawai M."/>
            <person name="Futagami T."/>
            <person name="Toyoda A."/>
            <person name="Takaki Y."/>
            <person name="Nishi S."/>
            <person name="Hori S."/>
            <person name="Arai W."/>
            <person name="Tsubouchi T."/>
            <person name="Morono Y."/>
            <person name="Uchiyama I."/>
            <person name="Ito T."/>
            <person name="Fujiyama A."/>
            <person name="Inagaki F."/>
            <person name="Takami H."/>
        </authorList>
    </citation>
    <scope>NUCLEOTIDE SEQUENCE</scope>
    <source>
        <strain evidence="1">Expedition CK06-06</strain>
    </source>
</reference>
<sequence length="54" mass="5997">MKIESTVPSARMVKSTVLLVSVFYIVLFLPTLLCAVPSDVIFVQSKQSVDAYDF</sequence>
<accession>X0VB05</accession>
<feature type="non-terminal residue" evidence="1">
    <location>
        <position position="54"/>
    </location>
</feature>
<gene>
    <name evidence="1" type="ORF">S01H1_21825</name>
</gene>
<evidence type="ECO:0000313" key="1">
    <source>
        <dbReference type="EMBL" id="GAF97800.1"/>
    </source>
</evidence>
<organism evidence="1">
    <name type="scientific">marine sediment metagenome</name>
    <dbReference type="NCBI Taxonomy" id="412755"/>
    <lineage>
        <taxon>unclassified sequences</taxon>
        <taxon>metagenomes</taxon>
        <taxon>ecological metagenomes</taxon>
    </lineage>
</organism>